<organism evidence="1 2">
    <name type="scientific">Nocardioides lianchengensis</name>
    <dbReference type="NCBI Taxonomy" id="1045774"/>
    <lineage>
        <taxon>Bacteria</taxon>
        <taxon>Bacillati</taxon>
        <taxon>Actinomycetota</taxon>
        <taxon>Actinomycetes</taxon>
        <taxon>Propionibacteriales</taxon>
        <taxon>Nocardioidaceae</taxon>
        <taxon>Nocardioides</taxon>
    </lineage>
</organism>
<protein>
    <recommendedName>
        <fullName evidence="3">DUF393 domain-containing protein</fullName>
    </recommendedName>
</protein>
<evidence type="ECO:0008006" key="3">
    <source>
        <dbReference type="Google" id="ProtNLM"/>
    </source>
</evidence>
<dbReference type="AlphaFoldDB" id="A0A1G6TA21"/>
<gene>
    <name evidence="1" type="ORF">SAMN05421872_10713</name>
</gene>
<evidence type="ECO:0000313" key="2">
    <source>
        <dbReference type="Proteomes" id="UP000199034"/>
    </source>
</evidence>
<name>A0A1G6TA21_9ACTN</name>
<accession>A0A1G6TA21</accession>
<proteinExistence type="predicted"/>
<dbReference type="Proteomes" id="UP000199034">
    <property type="component" value="Unassembled WGS sequence"/>
</dbReference>
<dbReference type="RefSeq" id="WP_090856705.1">
    <property type="nucleotide sequence ID" value="NZ_FMZM01000007.1"/>
</dbReference>
<dbReference type="OrthoDB" id="277004at2"/>
<evidence type="ECO:0000313" key="1">
    <source>
        <dbReference type="EMBL" id="SDD25901.1"/>
    </source>
</evidence>
<reference evidence="1 2" key="1">
    <citation type="submission" date="2016-10" db="EMBL/GenBank/DDBJ databases">
        <authorList>
            <person name="de Groot N.N."/>
        </authorList>
    </citation>
    <scope>NUCLEOTIDE SEQUENCE [LARGE SCALE GENOMIC DNA]</scope>
    <source>
        <strain evidence="1 2">CGMCC 4.6858</strain>
    </source>
</reference>
<dbReference type="EMBL" id="FMZM01000007">
    <property type="protein sequence ID" value="SDD25901.1"/>
    <property type="molecule type" value="Genomic_DNA"/>
</dbReference>
<keyword evidence="2" id="KW-1185">Reference proteome</keyword>
<dbReference type="STRING" id="1045774.SAMN05421872_10713"/>
<sequence>MIDVDRLVVLHDPGCPLCRRFASWLAGQPFLVPLDLVPAGSETARRMFPTLDHAATLRDITVVGSDGSVWTNEHAWVMCLWATRAHRGLAERLARPQWLPLARGAAYSAAGLRHLLHSAPVRERGDYPEPCAGSCAPLAQG</sequence>